<gene>
    <name evidence="1" type="ORF">Csa_6G206350</name>
</gene>
<reference evidence="1 2" key="4">
    <citation type="journal article" date="2011" name="BMC Genomics">
        <title>RNA-Seq improves annotation of protein-coding genes in the cucumber genome.</title>
        <authorList>
            <person name="Li Z."/>
            <person name="Zhang Z."/>
            <person name="Yan P."/>
            <person name="Huang S."/>
            <person name="Fei Z."/>
            <person name="Lin K."/>
        </authorList>
    </citation>
    <scope>NUCLEOTIDE SEQUENCE [LARGE SCALE GENOMIC DNA]</scope>
    <source>
        <strain evidence="2">cv. 9930</strain>
    </source>
</reference>
<dbReference type="SUPFAM" id="SSF52972">
    <property type="entry name" value="ITPase-like"/>
    <property type="match status" value="1"/>
</dbReference>
<sequence>MCFWSLIQSPDQKFEEFDSKMATRIGLVLPSSRRARRYIEREARLAAIQVNGSVLVEDTCLCFNALKGLPRLLLGAGEIGETQKQASTSVAGGLLHLYLVMLLPLELEKELIHMIIIQL</sequence>
<dbReference type="STRING" id="3659.A0A0A0KFK7"/>
<dbReference type="AlphaFoldDB" id="A0A0A0KFK7"/>
<protein>
    <submittedName>
        <fullName evidence="1">Uncharacterized protein</fullName>
    </submittedName>
</protein>
<dbReference type="Proteomes" id="UP000029981">
    <property type="component" value="Chromosome 6"/>
</dbReference>
<reference evidence="1 2" key="1">
    <citation type="journal article" date="2009" name="Nat. Genet.">
        <title>The genome of the cucumber, Cucumis sativus L.</title>
        <authorList>
            <person name="Huang S."/>
            <person name="Li R."/>
            <person name="Zhang Z."/>
            <person name="Li L."/>
            <person name="Gu X."/>
            <person name="Fan W."/>
            <person name="Lucas W.J."/>
            <person name="Wang X."/>
            <person name="Xie B."/>
            <person name="Ni P."/>
            <person name="Ren Y."/>
            <person name="Zhu H."/>
            <person name="Li J."/>
            <person name="Lin K."/>
            <person name="Jin W."/>
            <person name="Fei Z."/>
            <person name="Li G."/>
            <person name="Staub J."/>
            <person name="Kilian A."/>
            <person name="van der Vossen E.A."/>
            <person name="Wu Y."/>
            <person name="Guo J."/>
            <person name="He J."/>
            <person name="Jia Z."/>
            <person name="Ren Y."/>
            <person name="Tian G."/>
            <person name="Lu Y."/>
            <person name="Ruan J."/>
            <person name="Qian W."/>
            <person name="Wang M."/>
            <person name="Huang Q."/>
            <person name="Li B."/>
            <person name="Xuan Z."/>
            <person name="Cao J."/>
            <person name="Asan"/>
            <person name="Wu Z."/>
            <person name="Zhang J."/>
            <person name="Cai Q."/>
            <person name="Bai Y."/>
            <person name="Zhao B."/>
            <person name="Han Y."/>
            <person name="Li Y."/>
            <person name="Li X."/>
            <person name="Wang S."/>
            <person name="Shi Q."/>
            <person name="Liu S."/>
            <person name="Cho W.K."/>
            <person name="Kim J.Y."/>
            <person name="Xu Y."/>
            <person name="Heller-Uszynska K."/>
            <person name="Miao H."/>
            <person name="Cheng Z."/>
            <person name="Zhang S."/>
            <person name="Wu J."/>
            <person name="Yang Y."/>
            <person name="Kang H."/>
            <person name="Li M."/>
            <person name="Liang H."/>
            <person name="Ren X."/>
            <person name="Shi Z."/>
            <person name="Wen M."/>
            <person name="Jian M."/>
            <person name="Yang H."/>
            <person name="Zhang G."/>
            <person name="Yang Z."/>
            <person name="Chen R."/>
            <person name="Liu S."/>
            <person name="Li J."/>
            <person name="Ma L."/>
            <person name="Liu H."/>
            <person name="Zhou Y."/>
            <person name="Zhao J."/>
            <person name="Fang X."/>
            <person name="Li G."/>
            <person name="Fang L."/>
            <person name="Li Y."/>
            <person name="Liu D."/>
            <person name="Zheng H."/>
            <person name="Zhang Y."/>
            <person name="Qin N."/>
            <person name="Li Z."/>
            <person name="Yang G."/>
            <person name="Yang S."/>
            <person name="Bolund L."/>
            <person name="Kristiansen K."/>
            <person name="Zheng H."/>
            <person name="Li S."/>
            <person name="Zhang X."/>
            <person name="Yang H."/>
            <person name="Wang J."/>
            <person name="Sun R."/>
            <person name="Zhang B."/>
            <person name="Jiang S."/>
            <person name="Wang J."/>
            <person name="Du Y."/>
            <person name="Li S."/>
        </authorList>
    </citation>
    <scope>NUCLEOTIDE SEQUENCE [LARGE SCALE GENOMIC DNA]</scope>
    <source>
        <strain evidence="2">cv. 9930</strain>
    </source>
</reference>
<proteinExistence type="predicted"/>
<dbReference type="EMBL" id="CM002927">
    <property type="protein sequence ID" value="KGN47212.1"/>
    <property type="molecule type" value="Genomic_DNA"/>
</dbReference>
<name>A0A0A0KFK7_CUCSA</name>
<evidence type="ECO:0000313" key="1">
    <source>
        <dbReference type="EMBL" id="KGN47212.1"/>
    </source>
</evidence>
<reference evidence="1 2" key="2">
    <citation type="journal article" date="2009" name="PLoS ONE">
        <title>An integrated genetic and cytogenetic map of the cucumber genome.</title>
        <authorList>
            <person name="Ren Y."/>
            <person name="Zhang Z."/>
            <person name="Liu J."/>
            <person name="Staub J.E."/>
            <person name="Han Y."/>
            <person name="Cheng Z."/>
            <person name="Li X."/>
            <person name="Lu J."/>
            <person name="Miao H."/>
            <person name="Kang H."/>
            <person name="Xie B."/>
            <person name="Gu X."/>
            <person name="Wang X."/>
            <person name="Du Y."/>
            <person name="Jin W."/>
            <person name="Huang S."/>
        </authorList>
    </citation>
    <scope>NUCLEOTIDE SEQUENCE [LARGE SCALE GENOMIC DNA]</scope>
    <source>
        <strain evidence="2">cv. 9930</strain>
    </source>
</reference>
<organism evidence="1 2">
    <name type="scientific">Cucumis sativus</name>
    <name type="common">Cucumber</name>
    <dbReference type="NCBI Taxonomy" id="3659"/>
    <lineage>
        <taxon>Eukaryota</taxon>
        <taxon>Viridiplantae</taxon>
        <taxon>Streptophyta</taxon>
        <taxon>Embryophyta</taxon>
        <taxon>Tracheophyta</taxon>
        <taxon>Spermatophyta</taxon>
        <taxon>Magnoliopsida</taxon>
        <taxon>eudicotyledons</taxon>
        <taxon>Gunneridae</taxon>
        <taxon>Pentapetalae</taxon>
        <taxon>rosids</taxon>
        <taxon>fabids</taxon>
        <taxon>Cucurbitales</taxon>
        <taxon>Cucurbitaceae</taxon>
        <taxon>Benincaseae</taxon>
        <taxon>Cucumis</taxon>
    </lineage>
</organism>
<keyword evidence="2" id="KW-1185">Reference proteome</keyword>
<evidence type="ECO:0000313" key="2">
    <source>
        <dbReference type="Proteomes" id="UP000029981"/>
    </source>
</evidence>
<reference evidence="1 2" key="3">
    <citation type="journal article" date="2010" name="BMC Genomics">
        <title>Transcriptome sequencing and comparative analysis of cucumber flowers with different sex types.</title>
        <authorList>
            <person name="Guo S."/>
            <person name="Zheng Y."/>
            <person name="Joung J.G."/>
            <person name="Liu S."/>
            <person name="Zhang Z."/>
            <person name="Crasta O.R."/>
            <person name="Sobral B.W."/>
            <person name="Xu Y."/>
            <person name="Huang S."/>
            <person name="Fei Z."/>
        </authorList>
    </citation>
    <scope>NUCLEOTIDE SEQUENCE [LARGE SCALE GENOMIC DNA]</scope>
    <source>
        <strain evidence="2">cv. 9930</strain>
    </source>
</reference>
<dbReference type="Gramene" id="KGN47212">
    <property type="protein sequence ID" value="KGN47212"/>
    <property type="gene ID" value="Csa_6G206350"/>
</dbReference>
<dbReference type="InterPro" id="IPR029001">
    <property type="entry name" value="ITPase-like_fam"/>
</dbReference>
<accession>A0A0A0KFK7</accession>